<evidence type="ECO:0000313" key="3">
    <source>
        <dbReference type="EMBL" id="CAF3662215.1"/>
    </source>
</evidence>
<protein>
    <submittedName>
        <fullName evidence="2">Uncharacterized protein</fullName>
    </submittedName>
</protein>
<dbReference type="EMBL" id="CAJNOQ010001187">
    <property type="protein sequence ID" value="CAF0875301.1"/>
    <property type="molecule type" value="Genomic_DNA"/>
</dbReference>
<dbReference type="Proteomes" id="UP000663829">
    <property type="component" value="Unassembled WGS sequence"/>
</dbReference>
<evidence type="ECO:0000313" key="2">
    <source>
        <dbReference type="EMBL" id="CAF0875301.1"/>
    </source>
</evidence>
<name>A0A813XMC4_9BILA</name>
<dbReference type="AlphaFoldDB" id="A0A813XMC4"/>
<accession>A0A813XMC4</accession>
<sequence>MYAYASTLSSSGSFRTVPSRNSNDYPSLNEIYKPTTSGWKINRNNQVMDDQNTDDVHQLIRTHQANIELRINEMDKVLNGFFPAIVTLLDTIMKCIVVPIAGDDLVKQQKIEECKKQLDGLLKLILVISRAFMVKFNDQTSNDYDFHNVSLPDTLVGGNNQRTRVTNTNRSKSFSEVSNT</sequence>
<feature type="region of interest" description="Disordered" evidence="1">
    <location>
        <begin position="1"/>
        <end position="20"/>
    </location>
</feature>
<evidence type="ECO:0000256" key="1">
    <source>
        <dbReference type="SAM" id="MobiDB-lite"/>
    </source>
</evidence>
<keyword evidence="4" id="KW-1185">Reference proteome</keyword>
<comment type="caution">
    <text evidence="2">The sequence shown here is derived from an EMBL/GenBank/DDBJ whole genome shotgun (WGS) entry which is preliminary data.</text>
</comment>
<feature type="compositionally biased region" description="Low complexity" evidence="1">
    <location>
        <begin position="159"/>
        <end position="170"/>
    </location>
</feature>
<gene>
    <name evidence="2" type="ORF">GPM918_LOCUS7317</name>
    <name evidence="3" type="ORF">SRO942_LOCUS7317</name>
</gene>
<feature type="compositionally biased region" description="Polar residues" evidence="1">
    <location>
        <begin position="171"/>
        <end position="180"/>
    </location>
</feature>
<organism evidence="2 4">
    <name type="scientific">Didymodactylos carnosus</name>
    <dbReference type="NCBI Taxonomy" id="1234261"/>
    <lineage>
        <taxon>Eukaryota</taxon>
        <taxon>Metazoa</taxon>
        <taxon>Spiralia</taxon>
        <taxon>Gnathifera</taxon>
        <taxon>Rotifera</taxon>
        <taxon>Eurotatoria</taxon>
        <taxon>Bdelloidea</taxon>
        <taxon>Philodinida</taxon>
        <taxon>Philodinidae</taxon>
        <taxon>Didymodactylos</taxon>
    </lineage>
</organism>
<proteinExistence type="predicted"/>
<dbReference type="EMBL" id="CAJOBC010001187">
    <property type="protein sequence ID" value="CAF3662215.1"/>
    <property type="molecule type" value="Genomic_DNA"/>
</dbReference>
<evidence type="ECO:0000313" key="4">
    <source>
        <dbReference type="Proteomes" id="UP000663829"/>
    </source>
</evidence>
<dbReference type="Proteomes" id="UP000681722">
    <property type="component" value="Unassembled WGS sequence"/>
</dbReference>
<reference evidence="2" key="1">
    <citation type="submission" date="2021-02" db="EMBL/GenBank/DDBJ databases">
        <authorList>
            <person name="Nowell W R."/>
        </authorList>
    </citation>
    <scope>NUCLEOTIDE SEQUENCE</scope>
</reference>
<feature type="region of interest" description="Disordered" evidence="1">
    <location>
        <begin position="157"/>
        <end position="180"/>
    </location>
</feature>